<reference evidence="1 2" key="1">
    <citation type="submission" date="2023-07" db="EMBL/GenBank/DDBJ databases">
        <title>Genomic Encyclopedia of Type Strains, Phase IV (KMG-IV): sequencing the most valuable type-strain genomes for metagenomic binning, comparative biology and taxonomic classification.</title>
        <authorList>
            <person name="Goeker M."/>
        </authorList>
    </citation>
    <scope>NUCLEOTIDE SEQUENCE [LARGE SCALE GENOMIC DNA]</scope>
    <source>
        <strain evidence="1 2">DSM 16784</strain>
    </source>
</reference>
<protein>
    <submittedName>
        <fullName evidence="1">Uncharacterized protein</fullName>
    </submittedName>
</protein>
<evidence type="ECO:0000313" key="1">
    <source>
        <dbReference type="EMBL" id="MDQ0361556.1"/>
    </source>
</evidence>
<gene>
    <name evidence="1" type="ORF">J2S15_002306</name>
</gene>
<organism evidence="1 2">
    <name type="scientific">Breznakia pachnodae</name>
    <dbReference type="NCBI Taxonomy" id="265178"/>
    <lineage>
        <taxon>Bacteria</taxon>
        <taxon>Bacillati</taxon>
        <taxon>Bacillota</taxon>
        <taxon>Erysipelotrichia</taxon>
        <taxon>Erysipelotrichales</taxon>
        <taxon>Erysipelotrichaceae</taxon>
        <taxon>Breznakia</taxon>
    </lineage>
</organism>
<name>A0ABU0E402_9FIRM</name>
<dbReference type="Proteomes" id="UP001230220">
    <property type="component" value="Unassembled WGS sequence"/>
</dbReference>
<evidence type="ECO:0000313" key="2">
    <source>
        <dbReference type="Proteomes" id="UP001230220"/>
    </source>
</evidence>
<accession>A0ABU0E402</accession>
<keyword evidence="2" id="KW-1185">Reference proteome</keyword>
<sequence>MKYFYAVCEEGTQKLYSSKVEVEKNDVVVIPPYYDEEDLPLCARVVTVISSMKALTSVETPIEIIQKVDMDEYIEKVTKEKEDIILFNKMDSKMAELKKIEQLKKYASLDPEMKKMFDEYTRKISNEEIGE</sequence>
<dbReference type="RefSeq" id="WP_307408393.1">
    <property type="nucleotide sequence ID" value="NZ_JAUSUR010000004.1"/>
</dbReference>
<dbReference type="EMBL" id="JAUSUR010000004">
    <property type="protein sequence ID" value="MDQ0361556.1"/>
    <property type="molecule type" value="Genomic_DNA"/>
</dbReference>
<proteinExistence type="predicted"/>
<comment type="caution">
    <text evidence="1">The sequence shown here is derived from an EMBL/GenBank/DDBJ whole genome shotgun (WGS) entry which is preliminary data.</text>
</comment>